<evidence type="ECO:0000256" key="1">
    <source>
        <dbReference type="ARBA" id="ARBA00004651"/>
    </source>
</evidence>
<feature type="transmembrane region" description="Helical" evidence="7">
    <location>
        <begin position="235"/>
        <end position="253"/>
    </location>
</feature>
<dbReference type="Proteomes" id="UP001162811">
    <property type="component" value="Unassembled WGS sequence"/>
</dbReference>
<proteinExistence type="predicted"/>
<dbReference type="PANTHER" id="PTHR23513:SF11">
    <property type="entry name" value="STAPHYLOFERRIN A TRANSPORTER"/>
    <property type="match status" value="1"/>
</dbReference>
<gene>
    <name evidence="9" type="ORF">NG900_06345</name>
</gene>
<name>A0ABT1AHG5_9RALS</name>
<keyword evidence="6 7" id="KW-0472">Membrane</keyword>
<feature type="transmembrane region" description="Helical" evidence="7">
    <location>
        <begin position="184"/>
        <end position="202"/>
    </location>
</feature>
<feature type="transmembrane region" description="Helical" evidence="7">
    <location>
        <begin position="322"/>
        <end position="344"/>
    </location>
</feature>
<keyword evidence="5 7" id="KW-1133">Transmembrane helix</keyword>
<feature type="transmembrane region" description="Helical" evidence="7">
    <location>
        <begin position="27"/>
        <end position="49"/>
    </location>
</feature>
<comment type="caution">
    <text evidence="9">The sequence shown here is derived from an EMBL/GenBank/DDBJ whole genome shotgun (WGS) entry which is preliminary data.</text>
</comment>
<comment type="subcellular location">
    <subcellularLocation>
        <location evidence="1">Cell membrane</location>
        <topology evidence="1">Multi-pass membrane protein</topology>
    </subcellularLocation>
</comment>
<dbReference type="InterPro" id="IPR020846">
    <property type="entry name" value="MFS_dom"/>
</dbReference>
<sequence>MTGPPREPTDVVAITAWSPLRNRRFSVLWSVWVAGNVCTWMSDVAAAWLMTTLTESKAQVALVQTATALPAFLLALPGGALADLLDRRRWFLFTLLWTVATTTALAFAAVTGVLTTPLLLALVFASGVGAALRWPAFSALVPEVVSRPQLPQAMALHGLAVHGGRVAGPLIAGVFLAIWGGASVFFFGALLSLASALAIWRWRYDAPLRRRRVPLTRAIRAGLRFAWRSHRLRAAIVRIWVLFMTVTALMALLPSLARAYGIGNATVYTTLLACIGAGAMTVVMVLPRVRARMGSHWVVTTGPFVLGAAMAGVALASRAWSAAPMLFVAGAAWLAVGNSLNTGAQLALPDRLRARGMAIFFMAAMGGGAFGAAVFGALADHVGVRPALMALAVMTFGLGWWMRDRWAIAFEDREQR</sequence>
<evidence type="ECO:0000256" key="4">
    <source>
        <dbReference type="ARBA" id="ARBA00022692"/>
    </source>
</evidence>
<evidence type="ECO:0000313" key="10">
    <source>
        <dbReference type="Proteomes" id="UP001162811"/>
    </source>
</evidence>
<dbReference type="InterPro" id="IPR010290">
    <property type="entry name" value="TM_effector"/>
</dbReference>
<feature type="domain" description="Major facilitator superfamily (MFS) profile" evidence="8">
    <location>
        <begin position="1"/>
        <end position="416"/>
    </location>
</feature>
<feature type="transmembrane region" description="Helical" evidence="7">
    <location>
        <begin position="384"/>
        <end position="402"/>
    </location>
</feature>
<reference evidence="9" key="2">
    <citation type="journal article" date="2023" name="Front. Microbiol.">
        <title>Ralstonia chuxiongensis sp. nov., Ralstonia mojiangensis sp. nov., and Ralstonia soli sp. nov., isolated from tobacco fields, are three novel species in the family Burkholderiaceae.</title>
        <authorList>
            <person name="Lu C.H."/>
            <person name="Zhang Y.Y."/>
            <person name="Jiang N."/>
            <person name="Chen W."/>
            <person name="Shao X."/>
            <person name="Zhao Z.M."/>
            <person name="Lu W.L."/>
            <person name="Hu X."/>
            <person name="Xi Y.X."/>
            <person name="Zou S.Y."/>
            <person name="Wei Q.J."/>
            <person name="Lin Z.L."/>
            <person name="Gong L."/>
            <person name="Gai X.T."/>
            <person name="Zhang L.Q."/>
            <person name="Li J.Y."/>
            <person name="Jin Y."/>
            <person name="Xia Z.Y."/>
        </authorList>
    </citation>
    <scope>NUCLEOTIDE SEQUENCE</scope>
    <source>
        <strain evidence="9">21MJYT02-11</strain>
    </source>
</reference>
<evidence type="ECO:0000259" key="8">
    <source>
        <dbReference type="PROSITE" id="PS50850"/>
    </source>
</evidence>
<dbReference type="Pfam" id="PF05977">
    <property type="entry name" value="MFS_3"/>
    <property type="match status" value="1"/>
</dbReference>
<dbReference type="Gene3D" id="1.20.1250.20">
    <property type="entry name" value="MFS general substrate transporter like domains"/>
    <property type="match status" value="1"/>
</dbReference>
<dbReference type="CDD" id="cd06173">
    <property type="entry name" value="MFS_MefA_like"/>
    <property type="match status" value="1"/>
</dbReference>
<protein>
    <submittedName>
        <fullName evidence="9">MFS transporter</fullName>
    </submittedName>
</protein>
<keyword evidence="4 7" id="KW-0812">Transmembrane</keyword>
<evidence type="ECO:0000256" key="2">
    <source>
        <dbReference type="ARBA" id="ARBA00022448"/>
    </source>
</evidence>
<dbReference type="EMBL" id="JAMXHT010000002">
    <property type="protein sequence ID" value="MCO5397821.1"/>
    <property type="molecule type" value="Genomic_DNA"/>
</dbReference>
<keyword evidence="10" id="KW-1185">Reference proteome</keyword>
<keyword evidence="2" id="KW-0813">Transport</keyword>
<feature type="transmembrane region" description="Helical" evidence="7">
    <location>
        <begin position="356"/>
        <end position="378"/>
    </location>
</feature>
<evidence type="ECO:0000256" key="7">
    <source>
        <dbReference type="SAM" id="Phobius"/>
    </source>
</evidence>
<evidence type="ECO:0000313" key="9">
    <source>
        <dbReference type="EMBL" id="MCO5397821.1"/>
    </source>
</evidence>
<dbReference type="SUPFAM" id="SSF103473">
    <property type="entry name" value="MFS general substrate transporter"/>
    <property type="match status" value="1"/>
</dbReference>
<organism evidence="9 10">
    <name type="scientific">Ralstonia soli</name>
    <dbReference type="NCBI Taxonomy" id="2953896"/>
    <lineage>
        <taxon>Bacteria</taxon>
        <taxon>Pseudomonadati</taxon>
        <taxon>Pseudomonadota</taxon>
        <taxon>Betaproteobacteria</taxon>
        <taxon>Burkholderiales</taxon>
        <taxon>Burkholderiaceae</taxon>
        <taxon>Ralstonia</taxon>
    </lineage>
</organism>
<dbReference type="PANTHER" id="PTHR23513">
    <property type="entry name" value="INTEGRAL MEMBRANE EFFLUX PROTEIN-RELATED"/>
    <property type="match status" value="1"/>
</dbReference>
<feature type="transmembrane region" description="Helical" evidence="7">
    <location>
        <begin position="265"/>
        <end position="285"/>
    </location>
</feature>
<keyword evidence="3" id="KW-1003">Cell membrane</keyword>
<feature type="transmembrane region" description="Helical" evidence="7">
    <location>
        <begin position="297"/>
        <end position="316"/>
    </location>
</feature>
<evidence type="ECO:0000256" key="3">
    <source>
        <dbReference type="ARBA" id="ARBA00022475"/>
    </source>
</evidence>
<feature type="transmembrane region" description="Helical" evidence="7">
    <location>
        <begin position="61"/>
        <end position="78"/>
    </location>
</feature>
<reference evidence="9" key="1">
    <citation type="submission" date="2022-06" db="EMBL/GenBank/DDBJ databases">
        <authorList>
            <person name="Lu C.-H."/>
        </authorList>
    </citation>
    <scope>NUCLEOTIDE SEQUENCE</scope>
    <source>
        <strain evidence="9">21MJYT02-11</strain>
    </source>
</reference>
<evidence type="ECO:0000256" key="5">
    <source>
        <dbReference type="ARBA" id="ARBA00022989"/>
    </source>
</evidence>
<dbReference type="PROSITE" id="PS50850">
    <property type="entry name" value="MFS"/>
    <property type="match status" value="1"/>
</dbReference>
<evidence type="ECO:0000256" key="6">
    <source>
        <dbReference type="ARBA" id="ARBA00023136"/>
    </source>
</evidence>
<dbReference type="RefSeq" id="WP_252678079.1">
    <property type="nucleotide sequence ID" value="NZ_JAMXHT010000002.1"/>
</dbReference>
<accession>A0ABT1AHG5</accession>
<dbReference type="InterPro" id="IPR036259">
    <property type="entry name" value="MFS_trans_sf"/>
</dbReference>